<accession>A0A382VHB3</accession>
<evidence type="ECO:0000313" key="1">
    <source>
        <dbReference type="EMBL" id="SVD45415.1"/>
    </source>
</evidence>
<proteinExistence type="predicted"/>
<gene>
    <name evidence="1" type="ORF">METZ01_LOCUS398269</name>
</gene>
<dbReference type="AlphaFoldDB" id="A0A382VHB3"/>
<sequence length="208" mass="23393">MKCIQNLSIRILSVLLLAIPACEDKDEKDRPQELVGTWFMHESDVKMKLTSNINQNGIDPYAKGTSSLSVTGNSVDVLLNYLMVSYLETDTEDTVLVLSNNQMGSYNNLTYPYISLMLSVDEFGQKFGYLQAALSENDYDVYLNISDYQYDKDSYSLSISSDTLYYVDIISGEVDSSNYVVLDGTYQAKPISLTANIETLIDFQMFGE</sequence>
<dbReference type="EMBL" id="UINC01151672">
    <property type="protein sequence ID" value="SVD45415.1"/>
    <property type="molecule type" value="Genomic_DNA"/>
</dbReference>
<reference evidence="1" key="1">
    <citation type="submission" date="2018-05" db="EMBL/GenBank/DDBJ databases">
        <authorList>
            <person name="Lanie J.A."/>
            <person name="Ng W.-L."/>
            <person name="Kazmierczak K.M."/>
            <person name="Andrzejewski T.M."/>
            <person name="Davidsen T.M."/>
            <person name="Wayne K.J."/>
            <person name="Tettelin H."/>
            <person name="Glass J.I."/>
            <person name="Rusch D."/>
            <person name="Podicherti R."/>
            <person name="Tsui H.-C.T."/>
            <person name="Winkler M.E."/>
        </authorList>
    </citation>
    <scope>NUCLEOTIDE SEQUENCE</scope>
</reference>
<name>A0A382VHB3_9ZZZZ</name>
<feature type="non-terminal residue" evidence="1">
    <location>
        <position position="208"/>
    </location>
</feature>
<protein>
    <submittedName>
        <fullName evidence="1">Uncharacterized protein</fullName>
    </submittedName>
</protein>
<organism evidence="1">
    <name type="scientific">marine metagenome</name>
    <dbReference type="NCBI Taxonomy" id="408172"/>
    <lineage>
        <taxon>unclassified sequences</taxon>
        <taxon>metagenomes</taxon>
        <taxon>ecological metagenomes</taxon>
    </lineage>
</organism>